<dbReference type="Pfam" id="PF00255">
    <property type="entry name" value="GSHPx"/>
    <property type="match status" value="1"/>
</dbReference>
<reference evidence="9 10" key="1">
    <citation type="submission" date="2015-10" db="EMBL/GenBank/DDBJ databases">
        <title>Draft genomes sequences of Candida glabrata isolates 1A, 1B, 2A, 2B, 3A and 3B.</title>
        <authorList>
            <person name="Haavelsrud O.E."/>
            <person name="Gaustad P."/>
        </authorList>
    </citation>
    <scope>NUCLEOTIDE SEQUENCE [LARGE SCALE GENOMIC DNA]</scope>
    <source>
        <strain evidence="9">910700640</strain>
    </source>
</reference>
<keyword evidence="3" id="KW-0049">Antioxidant</keyword>
<comment type="caution">
    <text evidence="9">The sequence shown here is derived from an EMBL/GenBank/DDBJ whole genome shotgun (WGS) entry which is preliminary data.</text>
</comment>
<proteinExistence type="inferred from homology"/>
<organism evidence="9 10">
    <name type="scientific">Candida glabrata</name>
    <name type="common">Yeast</name>
    <name type="synonym">Torulopsis glabrata</name>
    <dbReference type="NCBI Taxonomy" id="5478"/>
    <lineage>
        <taxon>Eukaryota</taxon>
        <taxon>Fungi</taxon>
        <taxon>Dikarya</taxon>
        <taxon>Ascomycota</taxon>
        <taxon>Saccharomycotina</taxon>
        <taxon>Saccharomycetes</taxon>
        <taxon>Saccharomycetales</taxon>
        <taxon>Saccharomycetaceae</taxon>
        <taxon>Nakaseomyces</taxon>
    </lineage>
</organism>
<protein>
    <recommendedName>
        <fullName evidence="8">Glutathione peroxidase</fullName>
    </recommendedName>
</protein>
<comment type="similarity">
    <text evidence="1 8">Belongs to the glutathione peroxidase family.</text>
</comment>
<dbReference type="PANTHER" id="PTHR11592">
    <property type="entry name" value="GLUTATHIONE PEROXIDASE"/>
    <property type="match status" value="1"/>
</dbReference>
<evidence type="ECO:0000256" key="8">
    <source>
        <dbReference type="RuleBase" id="RU000499"/>
    </source>
</evidence>
<sequence length="165" mass="19218">MDSQSSFYDLSPHDKDNNEFPFSNLKGQVVLIVNVASKCNFTPQYNDLQYLHEKYSYRGLKIIGFPCNQFGQQEPENDEVIQKFCLSNYGVSFKILKKIKVNGPNADPVYTYLKNEMPSQIGLKVIRWNFEKFLVDKHGRVRHRYSSLTSPKSLQRTIDQLLDDK</sequence>
<dbReference type="VEuPathDB" id="FungiDB:GVI51_I00055"/>
<dbReference type="GO" id="GO:0140824">
    <property type="term" value="F:thioredoxin-dependent peroxiredoxin activity"/>
    <property type="evidence" value="ECO:0007669"/>
    <property type="project" value="UniProtKB-EC"/>
</dbReference>
<dbReference type="GO" id="GO:0004602">
    <property type="term" value="F:glutathione peroxidase activity"/>
    <property type="evidence" value="ECO:0007669"/>
    <property type="project" value="UniProtKB-ARBA"/>
</dbReference>
<dbReference type="OMA" id="PTWNFCK"/>
<dbReference type="GO" id="GO:0034599">
    <property type="term" value="P:cellular response to oxidative stress"/>
    <property type="evidence" value="ECO:0007669"/>
    <property type="project" value="TreeGrafter"/>
</dbReference>
<dbReference type="EMBL" id="LLZZ01000111">
    <property type="protein sequence ID" value="KTB06108.1"/>
    <property type="molecule type" value="Genomic_DNA"/>
</dbReference>
<dbReference type="Gene3D" id="3.40.30.10">
    <property type="entry name" value="Glutaredoxin"/>
    <property type="match status" value="1"/>
</dbReference>
<dbReference type="VEuPathDB" id="FungiDB:GWK60_L00055"/>
<dbReference type="FunFam" id="3.40.30.10:FF:000010">
    <property type="entry name" value="Glutathione peroxidase"/>
    <property type="match status" value="1"/>
</dbReference>
<evidence type="ECO:0000256" key="4">
    <source>
        <dbReference type="ARBA" id="ARBA00023002"/>
    </source>
</evidence>
<dbReference type="VEuPathDB" id="FungiDB:GW608_L00055"/>
<dbReference type="VEuPathDB" id="FungiDB:CAGL0I00242g"/>
<dbReference type="PANTHER" id="PTHR11592:SF78">
    <property type="entry name" value="GLUTATHIONE PEROXIDASE"/>
    <property type="match status" value="1"/>
</dbReference>
<dbReference type="Proteomes" id="UP000054886">
    <property type="component" value="Unassembled WGS sequence"/>
</dbReference>
<dbReference type="InterPro" id="IPR029760">
    <property type="entry name" value="GPX_CS"/>
</dbReference>
<evidence type="ECO:0000256" key="1">
    <source>
        <dbReference type="ARBA" id="ARBA00006926"/>
    </source>
</evidence>
<dbReference type="InterPro" id="IPR036249">
    <property type="entry name" value="Thioredoxin-like_sf"/>
</dbReference>
<dbReference type="PhylomeDB" id="A0A0W0CP94"/>
<gene>
    <name evidence="9" type="ORF">AO440_002352</name>
</gene>
<evidence type="ECO:0000256" key="7">
    <source>
        <dbReference type="ARBA" id="ARBA00049091"/>
    </source>
</evidence>
<dbReference type="OrthoDB" id="446890at2759"/>
<evidence type="ECO:0000313" key="10">
    <source>
        <dbReference type="Proteomes" id="UP000054886"/>
    </source>
</evidence>
<dbReference type="PRINTS" id="PR01011">
    <property type="entry name" value="GLUTPROXDASE"/>
</dbReference>
<evidence type="ECO:0000256" key="6">
    <source>
        <dbReference type="ARBA" id="ARBA00023284"/>
    </source>
</evidence>
<evidence type="ECO:0000313" key="9">
    <source>
        <dbReference type="EMBL" id="KTB06108.1"/>
    </source>
</evidence>
<dbReference type="PROSITE" id="PS00763">
    <property type="entry name" value="GLUTATHIONE_PEROXID_2"/>
    <property type="match status" value="1"/>
</dbReference>
<evidence type="ECO:0000256" key="3">
    <source>
        <dbReference type="ARBA" id="ARBA00022862"/>
    </source>
</evidence>
<dbReference type="PIRSF" id="PIRSF000303">
    <property type="entry name" value="Glutathion_perox"/>
    <property type="match status" value="1"/>
</dbReference>
<dbReference type="SUPFAM" id="SSF52833">
    <property type="entry name" value="Thioredoxin-like"/>
    <property type="match status" value="1"/>
</dbReference>
<dbReference type="AlphaFoldDB" id="A0A0W0CP94"/>
<dbReference type="PROSITE" id="PS51355">
    <property type="entry name" value="GLUTATHIONE_PEROXID_3"/>
    <property type="match status" value="1"/>
</dbReference>
<dbReference type="InterPro" id="IPR000889">
    <property type="entry name" value="Glutathione_peroxidase"/>
</dbReference>
<evidence type="ECO:0000256" key="2">
    <source>
        <dbReference type="ARBA" id="ARBA00022559"/>
    </source>
</evidence>
<name>A0A0W0CP94_CANGB</name>
<dbReference type="GO" id="GO:0047066">
    <property type="term" value="F:phospholipid-hydroperoxide glutathione peroxidase activity"/>
    <property type="evidence" value="ECO:0007669"/>
    <property type="project" value="UniProtKB-ARBA"/>
</dbReference>
<comment type="catalytic activity">
    <reaction evidence="7">
        <text>a hydroperoxide + [thioredoxin]-dithiol = an alcohol + [thioredoxin]-disulfide + H2O</text>
        <dbReference type="Rhea" id="RHEA:62620"/>
        <dbReference type="Rhea" id="RHEA-COMP:10698"/>
        <dbReference type="Rhea" id="RHEA-COMP:10700"/>
        <dbReference type="ChEBI" id="CHEBI:15377"/>
        <dbReference type="ChEBI" id="CHEBI:29950"/>
        <dbReference type="ChEBI" id="CHEBI:30879"/>
        <dbReference type="ChEBI" id="CHEBI:35924"/>
        <dbReference type="ChEBI" id="CHEBI:50058"/>
        <dbReference type="EC" id="1.11.1.24"/>
    </reaction>
</comment>
<keyword evidence="2 8" id="KW-0575">Peroxidase</keyword>
<accession>A0A0W0CP94</accession>
<keyword evidence="5" id="KW-1015">Disulfide bond</keyword>
<evidence type="ECO:0000256" key="5">
    <source>
        <dbReference type="ARBA" id="ARBA00023157"/>
    </source>
</evidence>
<dbReference type="CDD" id="cd00340">
    <property type="entry name" value="GSH_Peroxidase"/>
    <property type="match status" value="1"/>
</dbReference>
<keyword evidence="4 8" id="KW-0560">Oxidoreductase</keyword>
<keyword evidence="6" id="KW-0676">Redox-active center</keyword>
<dbReference type="VEuPathDB" id="FungiDB:B1J91_I00242g"/>